<comment type="caution">
    <text evidence="5">The sequence shown here is derived from an EMBL/GenBank/DDBJ whole genome shotgun (WGS) entry which is preliminary data.</text>
</comment>
<evidence type="ECO:0000256" key="2">
    <source>
        <dbReference type="ARBA" id="ARBA00022741"/>
    </source>
</evidence>
<dbReference type="InterPro" id="IPR051538">
    <property type="entry name" value="Acyl-CoA_Synth/Transferase"/>
</dbReference>
<dbReference type="Gene3D" id="3.30.470.20">
    <property type="entry name" value="ATP-grasp fold, B domain"/>
    <property type="match status" value="1"/>
</dbReference>
<dbReference type="Pfam" id="PF13607">
    <property type="entry name" value="Succ_CoA_lig"/>
    <property type="match status" value="1"/>
</dbReference>
<gene>
    <name evidence="5" type="ORF">UR73_C0016G0003</name>
</gene>
<dbReference type="GO" id="GO:0005524">
    <property type="term" value="F:ATP binding"/>
    <property type="evidence" value="ECO:0007669"/>
    <property type="project" value="UniProtKB-KW"/>
</dbReference>
<dbReference type="InterPro" id="IPR016102">
    <property type="entry name" value="Succinyl-CoA_synth-like"/>
</dbReference>
<evidence type="ECO:0000313" key="5">
    <source>
        <dbReference type="EMBL" id="KKP77612.1"/>
    </source>
</evidence>
<dbReference type="PANTHER" id="PTHR43334">
    <property type="entry name" value="ACETATE--COA LIGASE [ADP-FORMING]"/>
    <property type="match status" value="1"/>
</dbReference>
<dbReference type="Gene3D" id="3.40.50.720">
    <property type="entry name" value="NAD(P)-binding Rossmann-like Domain"/>
    <property type="match status" value="1"/>
</dbReference>
<name>A0A0G0FDS9_9BACT</name>
<dbReference type="Pfam" id="PF13380">
    <property type="entry name" value="CoA_binding_2"/>
    <property type="match status" value="1"/>
</dbReference>
<evidence type="ECO:0000259" key="4">
    <source>
        <dbReference type="SMART" id="SM00881"/>
    </source>
</evidence>
<feature type="domain" description="CoA-binding" evidence="4">
    <location>
        <begin position="5"/>
        <end position="100"/>
    </location>
</feature>
<keyword evidence="1" id="KW-0436">Ligase</keyword>
<dbReference type="Gene3D" id="3.40.50.261">
    <property type="entry name" value="Succinyl-CoA synthetase domains"/>
    <property type="match status" value="2"/>
</dbReference>
<dbReference type="PANTHER" id="PTHR43334:SF1">
    <property type="entry name" value="3-HYDROXYPROPIONATE--COA LIGASE [ADP-FORMING]"/>
    <property type="match status" value="1"/>
</dbReference>
<dbReference type="InterPro" id="IPR032875">
    <property type="entry name" value="Succ_CoA_lig_flav_dom"/>
</dbReference>
<evidence type="ECO:0000256" key="1">
    <source>
        <dbReference type="ARBA" id="ARBA00022598"/>
    </source>
</evidence>
<dbReference type="InterPro" id="IPR043938">
    <property type="entry name" value="Ligase_CoA_dom"/>
</dbReference>
<dbReference type="SUPFAM" id="SSF56059">
    <property type="entry name" value="Glutathione synthetase ATP-binding domain-like"/>
    <property type="match status" value="1"/>
</dbReference>
<dbReference type="GO" id="GO:0043758">
    <property type="term" value="F:acetate-CoA ligase (ADP-forming) activity"/>
    <property type="evidence" value="ECO:0007669"/>
    <property type="project" value="InterPro"/>
</dbReference>
<dbReference type="PATRIC" id="fig|1619097.3.peg.192"/>
<organism evidence="5 6">
    <name type="scientific">candidate division WS6 bacterium GW2011_GWF1_35_23</name>
    <dbReference type="NCBI Taxonomy" id="1619097"/>
    <lineage>
        <taxon>Bacteria</taxon>
        <taxon>Candidatus Dojkabacteria</taxon>
    </lineage>
</organism>
<dbReference type="Gene3D" id="3.30.1490.20">
    <property type="entry name" value="ATP-grasp fold, A domain"/>
    <property type="match status" value="1"/>
</dbReference>
<proteinExistence type="predicted"/>
<dbReference type="SUPFAM" id="SSF52210">
    <property type="entry name" value="Succinyl-CoA synthetase domains"/>
    <property type="match status" value="2"/>
</dbReference>
<dbReference type="SUPFAM" id="SSF51735">
    <property type="entry name" value="NAD(P)-binding Rossmann-fold domains"/>
    <property type="match status" value="1"/>
</dbReference>
<reference evidence="5 6" key="1">
    <citation type="journal article" date="2015" name="Nature">
        <title>rRNA introns, odd ribosomes, and small enigmatic genomes across a large radiation of phyla.</title>
        <authorList>
            <person name="Brown C.T."/>
            <person name="Hug L.A."/>
            <person name="Thomas B.C."/>
            <person name="Sharon I."/>
            <person name="Castelle C.J."/>
            <person name="Singh A."/>
            <person name="Wilkins M.J."/>
            <person name="Williams K.H."/>
            <person name="Banfield J.F."/>
        </authorList>
    </citation>
    <scope>NUCLEOTIDE SEQUENCE [LARGE SCALE GENOMIC DNA]</scope>
</reference>
<protein>
    <submittedName>
        <fullName evidence="5">Putative acetyl-CoA synthetase (ADP-forming) protein</fullName>
    </submittedName>
</protein>
<dbReference type="EMBL" id="LBQH01000016">
    <property type="protein sequence ID" value="KKP77612.1"/>
    <property type="molecule type" value="Genomic_DNA"/>
</dbReference>
<dbReference type="AlphaFoldDB" id="A0A0G0FDS9"/>
<dbReference type="InterPro" id="IPR036291">
    <property type="entry name" value="NAD(P)-bd_dom_sf"/>
</dbReference>
<dbReference type="InterPro" id="IPR003781">
    <property type="entry name" value="CoA-bd"/>
</dbReference>
<dbReference type="SMART" id="SM00881">
    <property type="entry name" value="CoA_binding"/>
    <property type="match status" value="1"/>
</dbReference>
<sequence>MENSTLNPKSVAIVGASTDSEKIASVILRNVIDGGYNGKIYPINPKYEEIQGRKTYPTVLEVEDSIDLVCIAIPYQFVDEIVDQCIKKKVKTVVIISAGFKETGEEGKILEEKITEKLKNANIRLLGPNCLGFINNRAKLNLSFARENPGEGNIAFISQSGAFCTAILDMACEKELGFSHVISLGNKADIHENELMNQLFADSNVKALALYLEEFKDGKEFVSLSQKAKKPILLIAPGSSEKAKLAISSHTGALASSYDTTIAAVRKGNIILAENSEELFKLITLININAIPKGNKIAIITNAGGPGIIATDMVEKEGLELTEIGEKTKQNLLKALPRESSIKNPIDILGDAKSDRYELAIKTVLEEKDADSILVILTPQLITEIEGTAQKIVEISKTESKPIYSCFLGGKDIQAGFRILELNDAPYFNDIQEAVHLIKKLSLFEQEKENKKMIDANTFKKRGKYTKQIKKLLKQDDVVIVPDELAISIMKEFKIDIPNQIVTSSIEEAINFAAINFPVAIKATAEEFEHKTDFKAIYLDIRTITEFEEKFEELKSTIEKITGKQSPKILVQEMIEGKLEFFIGANREGNSNIYEKDGLGFGHLLAIGQGGIYTEVYKDIKHILLPESAENMDHILSETKVSTIIDGYRGKPKLAREQLLELMLKLQKLLISYPHIISMDINPVMLTEKRAVVVDIKLYIKE</sequence>
<dbReference type="Proteomes" id="UP000034816">
    <property type="component" value="Unassembled WGS sequence"/>
</dbReference>
<keyword evidence="3" id="KW-0067">ATP-binding</keyword>
<evidence type="ECO:0000256" key="3">
    <source>
        <dbReference type="ARBA" id="ARBA00022840"/>
    </source>
</evidence>
<accession>A0A0G0FDS9</accession>
<dbReference type="Pfam" id="PF13549">
    <property type="entry name" value="ATP-grasp_5"/>
    <property type="match status" value="1"/>
</dbReference>
<evidence type="ECO:0000313" key="6">
    <source>
        <dbReference type="Proteomes" id="UP000034816"/>
    </source>
</evidence>
<dbReference type="Pfam" id="PF19045">
    <property type="entry name" value="Ligase_CoA_2"/>
    <property type="match status" value="1"/>
</dbReference>
<keyword evidence="2" id="KW-0547">Nucleotide-binding</keyword>
<dbReference type="InterPro" id="IPR013815">
    <property type="entry name" value="ATP_grasp_subdomain_1"/>
</dbReference>